<evidence type="ECO:0000313" key="1">
    <source>
        <dbReference type="EMBL" id="KAK9004275.1"/>
    </source>
</evidence>
<dbReference type="Proteomes" id="UP001396334">
    <property type="component" value="Unassembled WGS sequence"/>
</dbReference>
<accession>A0ABR2QUA3</accession>
<keyword evidence="2" id="KW-1185">Reference proteome</keyword>
<evidence type="ECO:0000313" key="2">
    <source>
        <dbReference type="Proteomes" id="UP001396334"/>
    </source>
</evidence>
<proteinExistence type="predicted"/>
<gene>
    <name evidence="1" type="ORF">V6N11_002080</name>
</gene>
<name>A0ABR2QUA3_9ROSI</name>
<reference evidence="1 2" key="1">
    <citation type="journal article" date="2024" name="G3 (Bethesda)">
        <title>Genome assembly of Hibiscus sabdariffa L. provides insights into metabolisms of medicinal natural products.</title>
        <authorList>
            <person name="Kim T."/>
        </authorList>
    </citation>
    <scope>NUCLEOTIDE SEQUENCE [LARGE SCALE GENOMIC DNA]</scope>
    <source>
        <strain evidence="1">TK-2024</strain>
        <tissue evidence="1">Old leaves</tissue>
    </source>
</reference>
<protein>
    <submittedName>
        <fullName evidence="1">Uncharacterized protein</fullName>
    </submittedName>
</protein>
<dbReference type="EMBL" id="JBBPBN010000031">
    <property type="protein sequence ID" value="KAK9004275.1"/>
    <property type="molecule type" value="Genomic_DNA"/>
</dbReference>
<comment type="caution">
    <text evidence="1">The sequence shown here is derived from an EMBL/GenBank/DDBJ whole genome shotgun (WGS) entry which is preliminary data.</text>
</comment>
<organism evidence="1 2">
    <name type="scientific">Hibiscus sabdariffa</name>
    <name type="common">roselle</name>
    <dbReference type="NCBI Taxonomy" id="183260"/>
    <lineage>
        <taxon>Eukaryota</taxon>
        <taxon>Viridiplantae</taxon>
        <taxon>Streptophyta</taxon>
        <taxon>Embryophyta</taxon>
        <taxon>Tracheophyta</taxon>
        <taxon>Spermatophyta</taxon>
        <taxon>Magnoliopsida</taxon>
        <taxon>eudicotyledons</taxon>
        <taxon>Gunneridae</taxon>
        <taxon>Pentapetalae</taxon>
        <taxon>rosids</taxon>
        <taxon>malvids</taxon>
        <taxon>Malvales</taxon>
        <taxon>Malvaceae</taxon>
        <taxon>Malvoideae</taxon>
        <taxon>Hibiscus</taxon>
    </lineage>
</organism>
<sequence>MVKYGMGRYLLPRPLHPLPSIFVVAMGLEQPSLSMEFMDVEIKQWVRENLKKGVKYGRDSRNWDIMFGALAALGTTCSNRIVSGGSQS</sequence>